<evidence type="ECO:0000313" key="9">
    <source>
        <dbReference type="EMBL" id="GGG16012.1"/>
    </source>
</evidence>
<feature type="transmembrane region" description="Helical" evidence="7">
    <location>
        <begin position="227"/>
        <end position="247"/>
    </location>
</feature>
<dbReference type="RefSeq" id="WP_188532470.1">
    <property type="nucleotide sequence ID" value="NZ_BMGR01000012.1"/>
</dbReference>
<dbReference type="Pfam" id="PF00528">
    <property type="entry name" value="BPD_transp_1"/>
    <property type="match status" value="1"/>
</dbReference>
<dbReference type="GO" id="GO:0055085">
    <property type="term" value="P:transmembrane transport"/>
    <property type="evidence" value="ECO:0007669"/>
    <property type="project" value="InterPro"/>
</dbReference>
<dbReference type="AlphaFoldDB" id="A0A917G0A0"/>
<name>A0A917G0A0_9BACL</name>
<keyword evidence="10" id="KW-1185">Reference proteome</keyword>
<evidence type="ECO:0000256" key="2">
    <source>
        <dbReference type="ARBA" id="ARBA00022448"/>
    </source>
</evidence>
<organism evidence="9 10">
    <name type="scientific">Paenibacillus abyssi</name>
    <dbReference type="NCBI Taxonomy" id="1340531"/>
    <lineage>
        <taxon>Bacteria</taxon>
        <taxon>Bacillati</taxon>
        <taxon>Bacillota</taxon>
        <taxon>Bacilli</taxon>
        <taxon>Bacillales</taxon>
        <taxon>Paenibacillaceae</taxon>
        <taxon>Paenibacillus</taxon>
    </lineage>
</organism>
<evidence type="ECO:0000256" key="6">
    <source>
        <dbReference type="ARBA" id="ARBA00023136"/>
    </source>
</evidence>
<evidence type="ECO:0000259" key="8">
    <source>
        <dbReference type="PROSITE" id="PS50928"/>
    </source>
</evidence>
<dbReference type="PANTHER" id="PTHR43227">
    <property type="entry name" value="BLL4140 PROTEIN"/>
    <property type="match status" value="1"/>
</dbReference>
<evidence type="ECO:0000313" key="10">
    <source>
        <dbReference type="Proteomes" id="UP000644756"/>
    </source>
</evidence>
<reference evidence="9" key="1">
    <citation type="journal article" date="2014" name="Int. J. Syst. Evol. Microbiol.">
        <title>Complete genome sequence of Corynebacterium casei LMG S-19264T (=DSM 44701T), isolated from a smear-ripened cheese.</title>
        <authorList>
            <consortium name="US DOE Joint Genome Institute (JGI-PGF)"/>
            <person name="Walter F."/>
            <person name="Albersmeier A."/>
            <person name="Kalinowski J."/>
            <person name="Ruckert C."/>
        </authorList>
    </citation>
    <scope>NUCLEOTIDE SEQUENCE</scope>
    <source>
        <strain evidence="9">CGMCC 1.12987</strain>
    </source>
</reference>
<comment type="caution">
    <text evidence="9">The sequence shown here is derived from an EMBL/GenBank/DDBJ whole genome shotgun (WGS) entry which is preliminary data.</text>
</comment>
<protein>
    <submittedName>
        <fullName evidence="9">L-arabinose transport system permease protein AraP</fullName>
    </submittedName>
</protein>
<keyword evidence="4 7" id="KW-0812">Transmembrane</keyword>
<comment type="similarity">
    <text evidence="7">Belongs to the binding-protein-dependent transport system permease family.</text>
</comment>
<dbReference type="Gene3D" id="1.10.3720.10">
    <property type="entry name" value="MetI-like"/>
    <property type="match status" value="1"/>
</dbReference>
<dbReference type="PROSITE" id="PS50928">
    <property type="entry name" value="ABC_TM1"/>
    <property type="match status" value="1"/>
</dbReference>
<dbReference type="InterPro" id="IPR050809">
    <property type="entry name" value="UgpAE/MalFG_permease"/>
</dbReference>
<feature type="transmembrane region" description="Helical" evidence="7">
    <location>
        <begin position="173"/>
        <end position="196"/>
    </location>
</feature>
<comment type="subcellular location">
    <subcellularLocation>
        <location evidence="1 7">Cell membrane</location>
        <topology evidence="1 7">Multi-pass membrane protein</topology>
    </subcellularLocation>
</comment>
<feature type="transmembrane region" description="Helical" evidence="7">
    <location>
        <begin position="29"/>
        <end position="51"/>
    </location>
</feature>
<dbReference type="EMBL" id="BMGR01000012">
    <property type="protein sequence ID" value="GGG16012.1"/>
    <property type="molecule type" value="Genomic_DNA"/>
</dbReference>
<evidence type="ECO:0000256" key="3">
    <source>
        <dbReference type="ARBA" id="ARBA00022475"/>
    </source>
</evidence>
<accession>A0A917G0A0</accession>
<sequence>MANSSPEIVKSTELKGNTKRSSVLYSQQIAPYFFVFPFIVSFFIFFAYPVFSAITMSFQSVLPGQVEYIGLENYRDLWNPTFMKALWNSTKYTLFTLLVLIPVPLVLAVFLNSKVMVAKNFFRSTLFIPALTSVVVAGTVFRLAFGELEGSLMNTFVMWLGFEKQRWLGQSGLAMFTLVILAAWRWIGVNLLYFMAGLQSIPRELYESADIDGASTWNKFSRITIPLLKPISIYVFTISIYGGYSMFTESYMLWSGNRSPNDIGLTIVGYLYRNGLEQNNLGLGSAVGIALLLITFVITIGQLKLFGMFRKEE</sequence>
<dbReference type="SUPFAM" id="SSF161098">
    <property type="entry name" value="MetI-like"/>
    <property type="match status" value="1"/>
</dbReference>
<evidence type="ECO:0000256" key="5">
    <source>
        <dbReference type="ARBA" id="ARBA00022989"/>
    </source>
</evidence>
<dbReference type="InterPro" id="IPR035906">
    <property type="entry name" value="MetI-like_sf"/>
</dbReference>
<keyword evidence="3" id="KW-1003">Cell membrane</keyword>
<feature type="transmembrane region" description="Helical" evidence="7">
    <location>
        <begin position="125"/>
        <end position="145"/>
    </location>
</feature>
<evidence type="ECO:0000256" key="7">
    <source>
        <dbReference type="RuleBase" id="RU363032"/>
    </source>
</evidence>
<dbReference type="PANTHER" id="PTHR43227:SF7">
    <property type="entry name" value="ARABINOOLIGOSACCHARIDES TRANSPORT SYSTEM PERMEASE PROTEIN ARAP"/>
    <property type="match status" value="1"/>
</dbReference>
<keyword evidence="2 7" id="KW-0813">Transport</keyword>
<evidence type="ECO:0000256" key="1">
    <source>
        <dbReference type="ARBA" id="ARBA00004651"/>
    </source>
</evidence>
<dbReference type="GO" id="GO:0005886">
    <property type="term" value="C:plasma membrane"/>
    <property type="evidence" value="ECO:0007669"/>
    <property type="project" value="UniProtKB-SubCell"/>
</dbReference>
<dbReference type="Proteomes" id="UP000644756">
    <property type="component" value="Unassembled WGS sequence"/>
</dbReference>
<keyword evidence="6 7" id="KW-0472">Membrane</keyword>
<dbReference type="InterPro" id="IPR000515">
    <property type="entry name" value="MetI-like"/>
</dbReference>
<feature type="transmembrane region" description="Helical" evidence="7">
    <location>
        <begin position="92"/>
        <end position="113"/>
    </location>
</feature>
<feature type="transmembrane region" description="Helical" evidence="7">
    <location>
        <begin position="281"/>
        <end position="301"/>
    </location>
</feature>
<feature type="domain" description="ABC transmembrane type-1" evidence="8">
    <location>
        <begin position="86"/>
        <end position="302"/>
    </location>
</feature>
<proteinExistence type="inferred from homology"/>
<reference evidence="9" key="2">
    <citation type="submission" date="2020-09" db="EMBL/GenBank/DDBJ databases">
        <authorList>
            <person name="Sun Q."/>
            <person name="Zhou Y."/>
        </authorList>
    </citation>
    <scope>NUCLEOTIDE SEQUENCE</scope>
    <source>
        <strain evidence="9">CGMCC 1.12987</strain>
    </source>
</reference>
<keyword evidence="5 7" id="KW-1133">Transmembrane helix</keyword>
<gene>
    <name evidence="9" type="primary">araP</name>
    <name evidence="9" type="ORF">GCM10010916_36210</name>
</gene>
<evidence type="ECO:0000256" key="4">
    <source>
        <dbReference type="ARBA" id="ARBA00022692"/>
    </source>
</evidence>
<dbReference type="CDD" id="cd06261">
    <property type="entry name" value="TM_PBP2"/>
    <property type="match status" value="1"/>
</dbReference>